<name>A0A1M7D760_9FIRM</name>
<dbReference type="EMBL" id="FRAC01000051">
    <property type="protein sequence ID" value="SHL75342.1"/>
    <property type="molecule type" value="Genomic_DNA"/>
</dbReference>
<keyword evidence="2 5" id="KW-0238">DNA-binding</keyword>
<keyword evidence="3" id="KW-0804">Transcription</keyword>
<dbReference type="GO" id="GO:0003700">
    <property type="term" value="F:DNA-binding transcription factor activity"/>
    <property type="evidence" value="ECO:0007669"/>
    <property type="project" value="InterPro"/>
</dbReference>
<dbReference type="Gene3D" id="1.10.10.60">
    <property type="entry name" value="Homeodomain-like"/>
    <property type="match status" value="2"/>
</dbReference>
<reference evidence="5 6" key="1">
    <citation type="submission" date="2016-11" db="EMBL/GenBank/DDBJ databases">
        <authorList>
            <person name="Jaros S."/>
            <person name="Januszkiewicz K."/>
            <person name="Wedrychowicz H."/>
        </authorList>
    </citation>
    <scope>NUCLEOTIDE SEQUENCE [LARGE SCALE GENOMIC DNA]</scope>
    <source>
        <strain evidence="5 6">DSM 15929</strain>
    </source>
</reference>
<dbReference type="SMART" id="SM00342">
    <property type="entry name" value="HTH_ARAC"/>
    <property type="match status" value="1"/>
</dbReference>
<evidence type="ECO:0000259" key="4">
    <source>
        <dbReference type="PROSITE" id="PS01124"/>
    </source>
</evidence>
<dbReference type="InterPro" id="IPR020449">
    <property type="entry name" value="Tscrpt_reg_AraC-type_HTH"/>
</dbReference>
<feature type="domain" description="HTH araC/xylS-type" evidence="4">
    <location>
        <begin position="142"/>
        <end position="240"/>
    </location>
</feature>
<dbReference type="STRING" id="1121322.SAMN02745136_05620"/>
<dbReference type="AlphaFoldDB" id="A0A1M7D760"/>
<dbReference type="PANTHER" id="PTHR43280">
    <property type="entry name" value="ARAC-FAMILY TRANSCRIPTIONAL REGULATOR"/>
    <property type="match status" value="1"/>
</dbReference>
<organism evidence="5 6">
    <name type="scientific">Anaerocolumna jejuensis DSM 15929</name>
    <dbReference type="NCBI Taxonomy" id="1121322"/>
    <lineage>
        <taxon>Bacteria</taxon>
        <taxon>Bacillati</taxon>
        <taxon>Bacillota</taxon>
        <taxon>Clostridia</taxon>
        <taxon>Lachnospirales</taxon>
        <taxon>Lachnospiraceae</taxon>
        <taxon>Anaerocolumna</taxon>
    </lineage>
</organism>
<dbReference type="PRINTS" id="PR00032">
    <property type="entry name" value="HTHARAC"/>
</dbReference>
<accession>A0A1M7D760</accession>
<dbReference type="GO" id="GO:0043565">
    <property type="term" value="F:sequence-specific DNA binding"/>
    <property type="evidence" value="ECO:0007669"/>
    <property type="project" value="InterPro"/>
</dbReference>
<dbReference type="Proteomes" id="UP000184386">
    <property type="component" value="Unassembled WGS sequence"/>
</dbReference>
<dbReference type="PROSITE" id="PS01124">
    <property type="entry name" value="HTH_ARAC_FAMILY_2"/>
    <property type="match status" value="1"/>
</dbReference>
<evidence type="ECO:0000313" key="5">
    <source>
        <dbReference type="EMBL" id="SHL75342.1"/>
    </source>
</evidence>
<keyword evidence="1" id="KW-0805">Transcription regulation</keyword>
<dbReference type="OrthoDB" id="184994at2"/>
<gene>
    <name evidence="5" type="ORF">SAMN02745136_05620</name>
</gene>
<dbReference type="InterPro" id="IPR009057">
    <property type="entry name" value="Homeodomain-like_sf"/>
</dbReference>
<dbReference type="RefSeq" id="WP_073280495.1">
    <property type="nucleotide sequence ID" value="NZ_FRAC01000051.1"/>
</dbReference>
<evidence type="ECO:0000256" key="2">
    <source>
        <dbReference type="ARBA" id="ARBA00023125"/>
    </source>
</evidence>
<protein>
    <submittedName>
        <fullName evidence="5">AraC-type DNA-binding protein</fullName>
    </submittedName>
</protein>
<dbReference type="Pfam" id="PF12833">
    <property type="entry name" value="HTH_18"/>
    <property type="match status" value="1"/>
</dbReference>
<evidence type="ECO:0000313" key="6">
    <source>
        <dbReference type="Proteomes" id="UP000184386"/>
    </source>
</evidence>
<dbReference type="InterPro" id="IPR018060">
    <property type="entry name" value="HTH_AraC"/>
</dbReference>
<evidence type="ECO:0000256" key="3">
    <source>
        <dbReference type="ARBA" id="ARBA00023163"/>
    </source>
</evidence>
<proteinExistence type="predicted"/>
<evidence type="ECO:0000256" key="1">
    <source>
        <dbReference type="ARBA" id="ARBA00023015"/>
    </source>
</evidence>
<dbReference type="PANTHER" id="PTHR43280:SF34">
    <property type="entry name" value="ARAC-FAMILY TRANSCRIPTIONAL REGULATOR"/>
    <property type="match status" value="1"/>
</dbReference>
<sequence length="253" mass="29600">MGLDREWNHLEFTRHEIPAAHRPLEEELSFYNAVKEGNLIYVAENCIRQVFLQSEGMGLLSDNSLQNIRYHFVVTAAMITRYCIDGGMEAEKAYCLSDFYIQKMDKCQSRDGIADLHQSMCYDFTGKMQLLQRHNIFSKHIVRCIDYIYSNIHSRITLKDLAGYLGLSECYLSKLFLEEVGISIHEYIREKKMEKAKNLLKYSDYYIADIANYLSYSSQSHFTQIFEKEVGLSPKKYRDKYYRKSWSGGTDPS</sequence>
<keyword evidence="6" id="KW-1185">Reference proteome</keyword>
<dbReference type="SUPFAM" id="SSF46689">
    <property type="entry name" value="Homeodomain-like"/>
    <property type="match status" value="2"/>
</dbReference>